<organism evidence="1 2">
    <name type="scientific">Acidilutibacter cellobiosedens</name>
    <dbReference type="NCBI Taxonomy" id="2507161"/>
    <lineage>
        <taxon>Bacteria</taxon>
        <taxon>Bacillati</taxon>
        <taxon>Bacillota</taxon>
        <taxon>Tissierellia</taxon>
        <taxon>Tissierellales</taxon>
        <taxon>Acidilutibacteraceae</taxon>
        <taxon>Acidilutibacter</taxon>
    </lineage>
</organism>
<dbReference type="EMBL" id="CP035282">
    <property type="protein sequence ID" value="QAT61140.1"/>
    <property type="molecule type" value="Genomic_DNA"/>
</dbReference>
<protein>
    <submittedName>
        <fullName evidence="1">Uncharacterized protein</fullName>
    </submittedName>
</protein>
<reference evidence="2" key="1">
    <citation type="submission" date="2019-01" db="EMBL/GenBank/DDBJ databases">
        <title>Draft genomes of a novel of Sporanaerobacter strains.</title>
        <authorList>
            <person name="Ma S."/>
        </authorList>
    </citation>
    <scope>NUCLEOTIDE SEQUENCE [LARGE SCALE GENOMIC DNA]</scope>
    <source>
        <strain evidence="2">NJN-17</strain>
    </source>
</reference>
<gene>
    <name evidence="1" type="ORF">EQM13_05835</name>
</gene>
<dbReference type="RefSeq" id="WP_128752220.1">
    <property type="nucleotide sequence ID" value="NZ_CP035282.1"/>
</dbReference>
<proteinExistence type="predicted"/>
<sequence length="89" mass="10020">MKKEIIYDTKEDAVKNITPYFSIAKADTVKGNKGAYVIYPVTVNDKELNICLGIVDDKTEIISNNGVNIIDNKFFVVISEDEINVEYKS</sequence>
<accession>A0A410QAZ5</accession>
<dbReference type="Proteomes" id="UP000287969">
    <property type="component" value="Chromosome"/>
</dbReference>
<evidence type="ECO:0000313" key="2">
    <source>
        <dbReference type="Proteomes" id="UP000287969"/>
    </source>
</evidence>
<keyword evidence="2" id="KW-1185">Reference proteome</keyword>
<dbReference type="AlphaFoldDB" id="A0A410QAZ5"/>
<dbReference type="KEGG" id="spoa:EQM13_05835"/>
<name>A0A410QAZ5_9FIRM</name>
<evidence type="ECO:0000313" key="1">
    <source>
        <dbReference type="EMBL" id="QAT61140.1"/>
    </source>
</evidence>